<dbReference type="PROSITE" id="PS50275">
    <property type="entry name" value="SAC"/>
    <property type="match status" value="1"/>
</dbReference>
<dbReference type="InterPro" id="IPR022158">
    <property type="entry name" value="Inositol_phosphatase"/>
</dbReference>
<reference evidence="4 5" key="1">
    <citation type="journal article" date="2019" name="Fungal Biol. Biotechnol.">
        <title>Draft genome sequence of fastidious pathogen Ceratobasidium theobromae, which causes vascular-streak dieback in Theobroma cacao.</title>
        <authorList>
            <person name="Ali S.S."/>
            <person name="Asman A."/>
            <person name="Shao J."/>
            <person name="Firmansyah A.P."/>
            <person name="Susilo A.W."/>
            <person name="Rosmana A."/>
            <person name="McMahon P."/>
            <person name="Junaid M."/>
            <person name="Guest D."/>
            <person name="Kheng T.Y."/>
            <person name="Meinhardt L.W."/>
            <person name="Bailey B.A."/>
        </authorList>
    </citation>
    <scope>NUCLEOTIDE SEQUENCE [LARGE SCALE GENOMIC DNA]</scope>
    <source>
        <strain evidence="4 5">CT2</strain>
    </source>
</reference>
<dbReference type="InterPro" id="IPR034753">
    <property type="entry name" value="hSac2"/>
</dbReference>
<evidence type="ECO:0000256" key="1">
    <source>
        <dbReference type="SAM" id="MobiDB-lite"/>
    </source>
</evidence>
<proteinExistence type="predicted"/>
<dbReference type="OrthoDB" id="405996at2759"/>
<feature type="region of interest" description="Disordered" evidence="1">
    <location>
        <begin position="11"/>
        <end position="30"/>
    </location>
</feature>
<dbReference type="EMBL" id="SSOP01000007">
    <property type="protein sequence ID" value="KAB5595644.1"/>
    <property type="molecule type" value="Genomic_DNA"/>
</dbReference>
<dbReference type="PANTHER" id="PTHR45662">
    <property type="entry name" value="PHOSPHATIDYLINOSITIDE PHOSPHATASE SAC1"/>
    <property type="match status" value="1"/>
</dbReference>
<organism evidence="4 5">
    <name type="scientific">Ceratobasidium theobromae</name>
    <dbReference type="NCBI Taxonomy" id="1582974"/>
    <lineage>
        <taxon>Eukaryota</taxon>
        <taxon>Fungi</taxon>
        <taxon>Dikarya</taxon>
        <taxon>Basidiomycota</taxon>
        <taxon>Agaricomycotina</taxon>
        <taxon>Agaricomycetes</taxon>
        <taxon>Cantharellales</taxon>
        <taxon>Ceratobasidiaceae</taxon>
        <taxon>Ceratobasidium</taxon>
    </lineage>
</organism>
<comment type="caution">
    <text evidence="4">The sequence shown here is derived from an EMBL/GenBank/DDBJ whole genome shotgun (WGS) entry which is preliminary data.</text>
</comment>
<protein>
    <submittedName>
        <fullName evidence="4">Phosphatidylinositide phosphatase SAC2</fullName>
    </submittedName>
</protein>
<dbReference type="InterPro" id="IPR002013">
    <property type="entry name" value="SAC_dom"/>
</dbReference>
<feature type="region of interest" description="Disordered" evidence="1">
    <location>
        <begin position="362"/>
        <end position="405"/>
    </location>
</feature>
<dbReference type="Proteomes" id="UP000383932">
    <property type="component" value="Unassembled WGS sequence"/>
</dbReference>
<dbReference type="GO" id="GO:0043812">
    <property type="term" value="F:phosphatidylinositol-4-phosphate phosphatase activity"/>
    <property type="evidence" value="ECO:0007669"/>
    <property type="project" value="TreeGrafter"/>
</dbReference>
<feature type="compositionally biased region" description="Low complexity" evidence="1">
    <location>
        <begin position="226"/>
        <end position="259"/>
    </location>
</feature>
<name>A0A5N5QVD9_9AGAM</name>
<feature type="domain" description="SAC" evidence="2">
    <location>
        <begin position="336"/>
        <end position="750"/>
    </location>
</feature>
<dbReference type="GO" id="GO:0005783">
    <property type="term" value="C:endoplasmic reticulum"/>
    <property type="evidence" value="ECO:0007669"/>
    <property type="project" value="TreeGrafter"/>
</dbReference>
<gene>
    <name evidence="4" type="ORF">CTheo_882</name>
</gene>
<feature type="compositionally biased region" description="Low complexity" evidence="1">
    <location>
        <begin position="278"/>
        <end position="292"/>
    </location>
</feature>
<dbReference type="Pfam" id="PF12456">
    <property type="entry name" value="hSac2"/>
    <property type="match status" value="1"/>
</dbReference>
<feature type="region of interest" description="Disordered" evidence="1">
    <location>
        <begin position="278"/>
        <end position="302"/>
    </location>
</feature>
<feature type="region of interest" description="Disordered" evidence="1">
    <location>
        <begin position="170"/>
        <end position="259"/>
    </location>
</feature>
<keyword evidence="5" id="KW-1185">Reference proteome</keyword>
<evidence type="ECO:0000259" key="2">
    <source>
        <dbReference type="PROSITE" id="PS50275"/>
    </source>
</evidence>
<feature type="compositionally biased region" description="Basic and acidic residues" evidence="1">
    <location>
        <begin position="362"/>
        <end position="377"/>
    </location>
</feature>
<evidence type="ECO:0000259" key="3">
    <source>
        <dbReference type="PROSITE" id="PS51791"/>
    </source>
</evidence>
<sequence>MFAQLFNKRFSKPPPPPPARSAPDAHPRAFNMSSEGHHVASLPPKHLVPPVLHPSPYARLVLYAAPEGLLVRPDVPARQCVSYVCVSWNGGGASGRGVDVSLVTTKEGAKWDGPVVHGLVGIITIYQESFLLVISDRKAAGTLLSPDRPVYTVKGIAAVPLREDQAKTALNGLLTRKQPLTPRPTLGPETPADDVPDLTPIPQTPAPVRANSEPRVTFASDPIPIPASNASTTSLSASGSPTTSGTSTPLSSSGSLSGPAPVTKTLLNRLSFWSTARTSLPPTLDTTPALDTNSPPDGETDPEEALQKILAADNAQAPSSAEERNAVLTKKIVREVVKQFGSGCMYYALGFDIATSLQDKHEQVTKAQRESSIEEKVPSPPQSPRRNSSSSVGSNSRRPSLSIQTDSTKMLVRTDAFAEPHSLLPLWLRVPPKSRHFWWNESLATQFVEAGAHAYVVPILQGHFQSASFEIHDETLGAGEAQVVEYALISRRSRDRAGLRYQRRGIDDDAHVANFVETEGIVRVAVRKPLVYICAGLKAQPQRYGSDNVFSYVQIRGSIPLFWSQPGLALKPPLKLDRPIKDAIDPARVHFQSCAQICTSDGKPSPVVCVNLVEKDGREGVVGGGYGQLVKELKGDDVKLTSFDFHAETKGMKYENISKLVDQLERTFETQGYFWVRDGQVMARQHGIFRTNCIDCLDRTNVVQSAFARHALNLQLQALALVKPTDIEADMVFNDVWANNGDAISRAYAGTSALKGDFTRTGRRDISGMLNDGRNSLARSASLLQHIIIHLPNLSRMYTSNFGDYFSQATIDFMLGHRTASVFSEFLLQLSSTDPREILKVSKVRASAIETTIARVVLEREHAVNAWTLLSPVQVGVAVADKFVEKILVLTASAIYIVSFDFEMDKVVSSRRVPLEDIVGIKQGAYILSTLHEASKDPAENYGFSITYRPTHQDIRLTTYSMRNKPTLPPPSISTVLDSPLDVKTPVQQTAILPLLRRATSIRRGSGMLPQILSASAPPSPGGLANDLETVSFKVLPVLDLVPEQVGVTPPTCRDAARRIVRDVVAGCGSVEERHKELVVEEDIVSLEQAQKITPVWAQLEYSFKRFLWLGS</sequence>
<accession>A0A5N5QVD9</accession>
<feature type="compositionally biased region" description="Low complexity" evidence="1">
    <location>
        <begin position="384"/>
        <end position="402"/>
    </location>
</feature>
<evidence type="ECO:0000313" key="4">
    <source>
        <dbReference type="EMBL" id="KAB5595644.1"/>
    </source>
</evidence>
<evidence type="ECO:0000313" key="5">
    <source>
        <dbReference type="Proteomes" id="UP000383932"/>
    </source>
</evidence>
<dbReference type="GO" id="GO:0046856">
    <property type="term" value="P:phosphatidylinositol dephosphorylation"/>
    <property type="evidence" value="ECO:0007669"/>
    <property type="project" value="TreeGrafter"/>
</dbReference>
<dbReference type="Pfam" id="PF02383">
    <property type="entry name" value="Syja_N"/>
    <property type="match status" value="1"/>
</dbReference>
<dbReference type="AlphaFoldDB" id="A0A5N5QVD9"/>
<dbReference type="PROSITE" id="PS51791">
    <property type="entry name" value="HSAC2"/>
    <property type="match status" value="1"/>
</dbReference>
<feature type="domain" description="HSac2" evidence="3">
    <location>
        <begin position="839"/>
        <end position="993"/>
    </location>
</feature>
<dbReference type="PANTHER" id="PTHR45662:SF7">
    <property type="entry name" value="SACI DOMAIN PROTEIN (AFU_ORTHOLOGUE AFUA_1G15890)"/>
    <property type="match status" value="1"/>
</dbReference>